<dbReference type="NCBIfam" id="TIGR00562">
    <property type="entry name" value="proto_IX_ox"/>
    <property type="match status" value="1"/>
</dbReference>
<proteinExistence type="evidence at transcript level"/>
<evidence type="ECO:0000256" key="10">
    <source>
        <dbReference type="ARBA" id="ARBA00047554"/>
    </source>
</evidence>
<evidence type="ECO:0000256" key="4">
    <source>
        <dbReference type="ARBA" id="ARBA00012867"/>
    </source>
</evidence>
<name>A0A6C0SMS7_HALPA</name>
<evidence type="ECO:0000256" key="3">
    <source>
        <dbReference type="ARBA" id="ARBA00010551"/>
    </source>
</evidence>
<comment type="function">
    <text evidence="1 11">Catalyzes the 6-electron oxidation of protoporphyrinogen-IX to form protoporphyrin-IX.</text>
</comment>
<evidence type="ECO:0000313" key="13">
    <source>
        <dbReference type="EMBL" id="QIA61821.1"/>
    </source>
</evidence>
<evidence type="ECO:0000259" key="12">
    <source>
        <dbReference type="Pfam" id="PF01593"/>
    </source>
</evidence>
<dbReference type="SUPFAM" id="SSF54373">
    <property type="entry name" value="FAD-linked reductases, C-terminal domain"/>
    <property type="match status" value="1"/>
</dbReference>
<evidence type="ECO:0000256" key="2">
    <source>
        <dbReference type="ARBA" id="ARBA00005073"/>
    </source>
</evidence>
<comment type="subcellular location">
    <subcellularLocation>
        <location evidence="11">Mitochondrion inner membrane</location>
    </subcellularLocation>
</comment>
<sequence length="476" mass="51366">MTRRIAVLGGGISGLTAAWNLASRGSAGALEVVLYEASSRVGGWMKTHTTSQGAVFECGPRSLRVTGHSAKTTMKLVSAIGLENEVLPVRSSSKAAQKRLIYTNRTGPVQLPSGPSWLFRTKPPFSKPLLGVVLRELMAKAGTGDESVFDFFSRRVGDEVTQYLVDPLCRGVYASSAKTLSVRSCFPQLVELESKYGSLVKGMLLDRLNKDATEVSALSQRAKDERWSVYTFRSGLQTLPDTLLTKIKERGVTVKMDQPCTELTFKDGKAMVKSGAEMEVFDNVVSTVSAKVLSQLLCGEQSQLSDDLSSIPCVTVGVVGLEYRAGDILPQDYREAFGYLVPSSESSRILGVVFDSASFPSQDRKDGPSTRLTVMMGGEWFDGLFGDPGSVREDTLSQIALEELNRQIGISAPPSFISTAILRDSIAQYAVGHSAKLDSISQRVSGLPLSLCGASYRGVSVNDCVHYAVEATNKIL</sequence>
<keyword evidence="8 11" id="KW-0350">Heme biosynthesis</keyword>
<dbReference type="GO" id="GO:0004729">
    <property type="term" value="F:oxygen-dependent protoporphyrinogen oxidase activity"/>
    <property type="evidence" value="ECO:0007669"/>
    <property type="project" value="UniProtKB-UniRule"/>
</dbReference>
<organism evidence="13">
    <name type="scientific">Halichondria panicea</name>
    <name type="common">Breadcrumb sponge</name>
    <dbReference type="NCBI Taxonomy" id="6063"/>
    <lineage>
        <taxon>Eukaryota</taxon>
        <taxon>Metazoa</taxon>
        <taxon>Porifera</taxon>
        <taxon>Demospongiae</taxon>
        <taxon>Heteroscleromorpha</taxon>
        <taxon>Suberitida</taxon>
        <taxon>Halichondriidae</taxon>
        <taxon>Halichondria</taxon>
        <taxon>Halichondria (Halichondria)</taxon>
    </lineage>
</organism>
<dbReference type="InterPro" id="IPR050464">
    <property type="entry name" value="Zeta_carotene_desat/Oxidored"/>
</dbReference>
<dbReference type="PANTHER" id="PTHR42923">
    <property type="entry name" value="PROTOPORPHYRINOGEN OXIDASE"/>
    <property type="match status" value="1"/>
</dbReference>
<evidence type="ECO:0000256" key="8">
    <source>
        <dbReference type="ARBA" id="ARBA00023133"/>
    </source>
</evidence>
<comment type="similarity">
    <text evidence="3 11">Belongs to the protoporphyrinogen/coproporphyrinogen oxidase family. Protoporphyrinogen oxidase subfamily.</text>
</comment>
<evidence type="ECO:0000256" key="7">
    <source>
        <dbReference type="ARBA" id="ARBA00023002"/>
    </source>
</evidence>
<reference evidence="13" key="1">
    <citation type="submission" date="2019-06" db="EMBL/GenBank/DDBJ databases">
        <authorList>
            <person name="Adameyko K."/>
            <person name="Finoshin A."/>
            <person name="Mikhailov K."/>
            <person name="Kravchuk O."/>
            <person name="Gusev O."/>
            <person name="Shagimardanova E."/>
            <person name="Lyupina Y."/>
        </authorList>
    </citation>
    <scope>NUCLEOTIDE SEQUENCE</scope>
</reference>
<dbReference type="EMBL" id="MN103191">
    <property type="protein sequence ID" value="QIA61821.1"/>
    <property type="molecule type" value="mRNA"/>
</dbReference>
<comment type="catalytic activity">
    <reaction evidence="10 11">
        <text>protoporphyrinogen IX + 3 O2 = protoporphyrin IX + 3 H2O2</text>
        <dbReference type="Rhea" id="RHEA:25576"/>
        <dbReference type="ChEBI" id="CHEBI:15379"/>
        <dbReference type="ChEBI" id="CHEBI:16240"/>
        <dbReference type="ChEBI" id="CHEBI:57306"/>
        <dbReference type="ChEBI" id="CHEBI:57307"/>
        <dbReference type="EC" id="1.3.3.4"/>
    </reaction>
</comment>
<comment type="pathway">
    <text evidence="2 11">Porphyrin-containing compound metabolism; protoporphyrin-IX biosynthesis; protoporphyrin-IX from protoporphyrinogen-IX: step 1/1.</text>
</comment>
<evidence type="ECO:0000256" key="1">
    <source>
        <dbReference type="ARBA" id="ARBA00002600"/>
    </source>
</evidence>
<dbReference type="EMBL" id="MN339470">
    <property type="protein sequence ID" value="QIZ30884.1"/>
    <property type="molecule type" value="mRNA"/>
</dbReference>
<evidence type="ECO:0000256" key="6">
    <source>
        <dbReference type="ARBA" id="ARBA00022827"/>
    </source>
</evidence>
<evidence type="ECO:0000256" key="9">
    <source>
        <dbReference type="ARBA" id="ARBA00023244"/>
    </source>
</evidence>
<gene>
    <name evidence="14" type="primary">PPOX</name>
</gene>
<accession>A0A6C0SMS7</accession>
<evidence type="ECO:0000313" key="14">
    <source>
        <dbReference type="EMBL" id="QIZ30884.1"/>
    </source>
</evidence>
<keyword evidence="9 11" id="KW-0627">Porphyrin biosynthesis</keyword>
<dbReference type="EC" id="1.3.3.4" evidence="4 11"/>
<dbReference type="UniPathway" id="UPA00251">
    <property type="reaction ID" value="UER00324"/>
</dbReference>
<keyword evidence="7 11" id="KW-0560">Oxidoreductase</keyword>
<protein>
    <recommendedName>
        <fullName evidence="4 11">Protoporphyrinogen oxidase</fullName>
        <ecNumber evidence="4 11">1.3.3.4</ecNumber>
    </recommendedName>
</protein>
<keyword evidence="6 11" id="KW-0274">FAD</keyword>
<dbReference type="GO" id="GO:0005743">
    <property type="term" value="C:mitochondrial inner membrane"/>
    <property type="evidence" value="ECO:0007669"/>
    <property type="project" value="UniProtKB-SubCell"/>
</dbReference>
<dbReference type="InterPro" id="IPR004572">
    <property type="entry name" value="Protoporphyrinogen_oxidase"/>
</dbReference>
<dbReference type="PANTHER" id="PTHR42923:SF3">
    <property type="entry name" value="PROTOPORPHYRINOGEN OXIDASE"/>
    <property type="match status" value="1"/>
</dbReference>
<dbReference type="Pfam" id="PF01593">
    <property type="entry name" value="Amino_oxidase"/>
    <property type="match status" value="1"/>
</dbReference>
<evidence type="ECO:0000256" key="11">
    <source>
        <dbReference type="RuleBase" id="RU367069"/>
    </source>
</evidence>
<reference evidence="13" key="3">
    <citation type="journal article" date="2020" name="PLoS ONE">
        <title>Iron metabolic pathways in the processes of sponge plasticity.</title>
        <authorList>
            <person name="Finoshin A.D."/>
            <person name="Adameyko K.I."/>
            <person name="Mikhailov K.V."/>
            <person name="Kravchuk O.I."/>
            <person name="Georgiev A.A."/>
            <person name="Gornostaev N.G."/>
            <person name="Kosevich I.A."/>
            <person name="Mikhailov V.S."/>
            <person name="Gazizova G.R."/>
            <person name="Shagimardanova E.I."/>
            <person name="Gusev O.A."/>
            <person name="Lyupina Y.V."/>
        </authorList>
    </citation>
    <scope>NUCLEOTIDE SEQUENCE</scope>
</reference>
<dbReference type="AlphaFoldDB" id="A0A6C0SMS7"/>
<comment type="cofactor">
    <cofactor evidence="11">
        <name>FAD</name>
        <dbReference type="ChEBI" id="CHEBI:57692"/>
    </cofactor>
    <text evidence="11">Binds 1 FAD per subunit.</text>
</comment>
<dbReference type="InterPro" id="IPR036188">
    <property type="entry name" value="FAD/NAD-bd_sf"/>
</dbReference>
<evidence type="ECO:0000256" key="5">
    <source>
        <dbReference type="ARBA" id="ARBA00022630"/>
    </source>
</evidence>
<dbReference type="GO" id="GO:0006782">
    <property type="term" value="P:protoporphyrinogen IX biosynthetic process"/>
    <property type="evidence" value="ECO:0007669"/>
    <property type="project" value="UniProtKB-UniRule"/>
</dbReference>
<dbReference type="InterPro" id="IPR002937">
    <property type="entry name" value="Amino_oxidase"/>
</dbReference>
<keyword evidence="5 11" id="KW-0285">Flavoprotein</keyword>
<dbReference type="Gene3D" id="3.50.50.60">
    <property type="entry name" value="FAD/NAD(P)-binding domain"/>
    <property type="match status" value="1"/>
</dbReference>
<reference evidence="14" key="2">
    <citation type="submission" date="2019-08" db="EMBL/GenBank/DDBJ databases">
        <authorList>
            <person name="Adameyko K."/>
            <person name="Finoshin A."/>
            <person name="Kravchuk O."/>
            <person name="Gusev O."/>
            <person name="Shagimardanova E."/>
            <person name="Lyupina Y."/>
        </authorList>
    </citation>
    <scope>NUCLEOTIDE SEQUENCE</scope>
</reference>
<feature type="domain" description="Amine oxidase" evidence="12">
    <location>
        <begin position="12"/>
        <end position="475"/>
    </location>
</feature>
<dbReference type="SUPFAM" id="SSF51905">
    <property type="entry name" value="FAD/NAD(P)-binding domain"/>
    <property type="match status" value="1"/>
</dbReference>